<reference evidence="2 3" key="1">
    <citation type="journal article" date="2011" name="Nat. Biotechnol.">
        <title>Comparative genomic analysis of the thermophilic biomass-degrading fungi Myceliophthora thermophila and Thielavia terrestris.</title>
        <authorList>
            <person name="Berka R.M."/>
            <person name="Grigoriev I.V."/>
            <person name="Otillar R."/>
            <person name="Salamov A."/>
            <person name="Grimwood J."/>
            <person name="Reid I."/>
            <person name="Ishmael N."/>
            <person name="John T."/>
            <person name="Darmond C."/>
            <person name="Moisan M.-C."/>
            <person name="Henrissat B."/>
            <person name="Coutinho P.M."/>
            <person name="Lombard V."/>
            <person name="Natvig D.O."/>
            <person name="Lindquist E."/>
            <person name="Schmutz J."/>
            <person name="Lucas S."/>
            <person name="Harris P."/>
            <person name="Powlowski J."/>
            <person name="Bellemare A."/>
            <person name="Taylor D."/>
            <person name="Butler G."/>
            <person name="de Vries R.P."/>
            <person name="Allijn I.E."/>
            <person name="van den Brink J."/>
            <person name="Ushinsky S."/>
            <person name="Storms R."/>
            <person name="Powell A.J."/>
            <person name="Paulsen I.T."/>
            <person name="Elbourne L.D.H."/>
            <person name="Baker S.E."/>
            <person name="Magnuson J."/>
            <person name="LaBoissiere S."/>
            <person name="Clutterbuck A.J."/>
            <person name="Martinez D."/>
            <person name="Wogulis M."/>
            <person name="de Leon A.L."/>
            <person name="Rey M.W."/>
            <person name="Tsang A."/>
        </authorList>
    </citation>
    <scope>NUCLEOTIDE SEQUENCE [LARGE SCALE GENOMIC DNA]</scope>
    <source>
        <strain evidence="3">ATCC 38088 / NRRL 8126</strain>
    </source>
</reference>
<dbReference type="HOGENOM" id="CLU_1595699_0_0_1"/>
<dbReference type="GeneID" id="11516587"/>
<evidence type="ECO:0000313" key="2">
    <source>
        <dbReference type="EMBL" id="AEO62454.1"/>
    </source>
</evidence>
<sequence length="167" mass="18671">MEDRRHDPLVVSEALEYCLQSWRVAPTADSCRYLTPLLLANGGPGLLKKGASGHHNDSPPALSVRDFPACSRSSRRPSAIREQHYKGKQRRSCQPPCASNPQTWWRTQIGQHWTTPDAADPTFQHYRSVADYGADSSGKEDVSDAPRRGRLNHLPRKYLGLGSRPRA</sequence>
<dbReference type="EMBL" id="CP003009">
    <property type="protein sequence ID" value="AEO62454.1"/>
    <property type="molecule type" value="Genomic_DNA"/>
</dbReference>
<evidence type="ECO:0000256" key="1">
    <source>
        <dbReference type="SAM" id="MobiDB-lite"/>
    </source>
</evidence>
<name>G2QR02_THETT</name>
<organism evidence="2 3">
    <name type="scientific">Thermothielavioides terrestris (strain ATCC 38088 / NRRL 8126)</name>
    <name type="common">Thielavia terrestris</name>
    <dbReference type="NCBI Taxonomy" id="578455"/>
    <lineage>
        <taxon>Eukaryota</taxon>
        <taxon>Fungi</taxon>
        <taxon>Dikarya</taxon>
        <taxon>Ascomycota</taxon>
        <taxon>Pezizomycotina</taxon>
        <taxon>Sordariomycetes</taxon>
        <taxon>Sordariomycetidae</taxon>
        <taxon>Sordariales</taxon>
        <taxon>Chaetomiaceae</taxon>
        <taxon>Thermothielavioides</taxon>
        <taxon>Thermothielavioides terrestris</taxon>
    </lineage>
</organism>
<accession>G2QR02</accession>
<feature type="region of interest" description="Disordered" evidence="1">
    <location>
        <begin position="132"/>
        <end position="167"/>
    </location>
</feature>
<evidence type="ECO:0000313" key="3">
    <source>
        <dbReference type="Proteomes" id="UP000008181"/>
    </source>
</evidence>
<dbReference type="KEGG" id="ttt:THITE_2106635"/>
<dbReference type="Proteomes" id="UP000008181">
    <property type="component" value="Chromosome 1"/>
</dbReference>
<feature type="compositionally biased region" description="Basic and acidic residues" evidence="1">
    <location>
        <begin position="137"/>
        <end position="147"/>
    </location>
</feature>
<protein>
    <submittedName>
        <fullName evidence="2">Uncharacterized protein</fullName>
    </submittedName>
</protein>
<dbReference type="RefSeq" id="XP_003648790.1">
    <property type="nucleotide sequence ID" value="XM_003648742.1"/>
</dbReference>
<keyword evidence="3" id="KW-1185">Reference proteome</keyword>
<proteinExistence type="predicted"/>
<gene>
    <name evidence="2" type="ORF">THITE_2106635</name>
</gene>
<feature type="region of interest" description="Disordered" evidence="1">
    <location>
        <begin position="50"/>
        <end position="97"/>
    </location>
</feature>
<dbReference type="AlphaFoldDB" id="G2QR02"/>